<comment type="caution">
    <text evidence="2">The sequence shown here is derived from an EMBL/GenBank/DDBJ whole genome shotgun (WGS) entry which is preliminary data.</text>
</comment>
<gene>
    <name evidence="2" type="ORF">PG986_010666</name>
</gene>
<keyword evidence="3" id="KW-1185">Reference proteome</keyword>
<evidence type="ECO:0000313" key="3">
    <source>
        <dbReference type="Proteomes" id="UP001391051"/>
    </source>
</evidence>
<evidence type="ECO:0000256" key="1">
    <source>
        <dbReference type="SAM" id="MobiDB-lite"/>
    </source>
</evidence>
<feature type="compositionally biased region" description="Low complexity" evidence="1">
    <location>
        <begin position="144"/>
        <end position="154"/>
    </location>
</feature>
<feature type="compositionally biased region" description="Polar residues" evidence="1">
    <location>
        <begin position="77"/>
        <end position="95"/>
    </location>
</feature>
<feature type="compositionally biased region" description="Low complexity" evidence="1">
    <location>
        <begin position="189"/>
        <end position="210"/>
    </location>
</feature>
<feature type="compositionally biased region" description="Pro residues" evidence="1">
    <location>
        <begin position="160"/>
        <end position="169"/>
    </location>
</feature>
<dbReference type="EMBL" id="JAQQWE010000007">
    <property type="protein sequence ID" value="KAK7946345.1"/>
    <property type="molecule type" value="Genomic_DNA"/>
</dbReference>
<protein>
    <submittedName>
        <fullName evidence="2">Uncharacterized protein</fullName>
    </submittedName>
</protein>
<feature type="region of interest" description="Disordered" evidence="1">
    <location>
        <begin position="1"/>
        <end position="217"/>
    </location>
</feature>
<reference evidence="2 3" key="1">
    <citation type="submission" date="2023-01" db="EMBL/GenBank/DDBJ databases">
        <title>Analysis of 21 Apiospora genomes using comparative genomics revels a genus with tremendous synthesis potential of carbohydrate active enzymes and secondary metabolites.</title>
        <authorList>
            <person name="Sorensen T."/>
        </authorList>
    </citation>
    <scope>NUCLEOTIDE SEQUENCE [LARGE SCALE GENOMIC DNA]</scope>
    <source>
        <strain evidence="2 3">CBS 24483</strain>
    </source>
</reference>
<accession>A0ABR1Q300</accession>
<proteinExistence type="predicted"/>
<feature type="compositionally biased region" description="Polar residues" evidence="1">
    <location>
        <begin position="13"/>
        <end position="32"/>
    </location>
</feature>
<organism evidence="2 3">
    <name type="scientific">Apiospora aurea</name>
    <dbReference type="NCBI Taxonomy" id="335848"/>
    <lineage>
        <taxon>Eukaryota</taxon>
        <taxon>Fungi</taxon>
        <taxon>Dikarya</taxon>
        <taxon>Ascomycota</taxon>
        <taxon>Pezizomycotina</taxon>
        <taxon>Sordariomycetes</taxon>
        <taxon>Xylariomycetidae</taxon>
        <taxon>Amphisphaeriales</taxon>
        <taxon>Apiosporaceae</taxon>
        <taxon>Apiospora</taxon>
    </lineage>
</organism>
<sequence>MDGTYGNVYHQGRTASPMTPGTPSAYQTNINRTKTRKWVEAKVQSYDGDDWGDDYDDEEPEEPPPPSKPTGLRQPGQGASESTPVTSPYGQTPTPHTIGPRAMPMPSHVRKTSTGLRTPSGAPKLHVQTQQHQTDFPNEQHYTSSSAGTSSLPSIANSFPQPPGMPRQNPPNATYSARAEQPGAVMSPTAQARGRATSSSQASGSPATSRFPRARAA</sequence>
<feature type="compositionally biased region" description="Acidic residues" evidence="1">
    <location>
        <begin position="47"/>
        <end position="62"/>
    </location>
</feature>
<dbReference type="RefSeq" id="XP_066696379.1">
    <property type="nucleotide sequence ID" value="XM_066846888.1"/>
</dbReference>
<dbReference type="Proteomes" id="UP001391051">
    <property type="component" value="Unassembled WGS sequence"/>
</dbReference>
<evidence type="ECO:0000313" key="2">
    <source>
        <dbReference type="EMBL" id="KAK7946345.1"/>
    </source>
</evidence>
<dbReference type="GeneID" id="92079950"/>
<name>A0ABR1Q300_9PEZI</name>
<feature type="compositionally biased region" description="Polar residues" evidence="1">
    <location>
        <begin position="127"/>
        <end position="143"/>
    </location>
</feature>